<evidence type="ECO:0000259" key="12">
    <source>
        <dbReference type="PROSITE" id="PS51194"/>
    </source>
</evidence>
<keyword evidence="5 9" id="KW-0805">Transcription regulation</keyword>
<dbReference type="PROSITE" id="PS51194">
    <property type="entry name" value="HELICASE_CTER"/>
    <property type="match status" value="1"/>
</dbReference>
<dbReference type="HAMAP" id="MF_01821">
    <property type="entry name" value="Helicase_RapA"/>
    <property type="match status" value="1"/>
</dbReference>
<comment type="similarity">
    <text evidence="9">Belongs to the SNF2/RAD54 helicase family. RapA subfamily.</text>
</comment>
<keyword evidence="8 9" id="KW-0804">Transcription</keyword>
<evidence type="ECO:0000256" key="9">
    <source>
        <dbReference type="HAMAP-Rule" id="MF_01821"/>
    </source>
</evidence>
<dbReference type="SUPFAM" id="SSF52540">
    <property type="entry name" value="P-loop containing nucleoside triphosphate hydrolases"/>
    <property type="match status" value="2"/>
</dbReference>
<dbReference type="Pfam" id="PF18339">
    <property type="entry name" value="Tudor_1_RapA"/>
    <property type="match status" value="1"/>
</dbReference>
<dbReference type="Gene3D" id="2.30.30.140">
    <property type="match status" value="1"/>
</dbReference>
<dbReference type="EC" id="3.6.4.-" evidence="9"/>
<evidence type="ECO:0000256" key="4">
    <source>
        <dbReference type="ARBA" id="ARBA00022840"/>
    </source>
</evidence>
<dbReference type="SMART" id="SM00487">
    <property type="entry name" value="DEXDc"/>
    <property type="match status" value="1"/>
</dbReference>
<comment type="subunit">
    <text evidence="9">Interacts with the RNAP. Has a higher affinity for the core RNAP than for the holoenzyme. Its ATPase activity is stimulated by binding to RNAP.</text>
</comment>
<evidence type="ECO:0000259" key="11">
    <source>
        <dbReference type="PROSITE" id="PS51192"/>
    </source>
</evidence>
<dbReference type="Gene3D" id="3.40.50.10810">
    <property type="entry name" value="Tandem AAA-ATPase domain"/>
    <property type="match status" value="1"/>
</dbReference>
<dbReference type="OrthoDB" id="9814088at2"/>
<evidence type="ECO:0000313" key="14">
    <source>
        <dbReference type="Proteomes" id="UP000028252"/>
    </source>
</evidence>
<keyword evidence="4 9" id="KW-0067">ATP-binding</keyword>
<dbReference type="InterPro" id="IPR057342">
    <property type="entry name" value="DEXDc_RapA"/>
</dbReference>
<comment type="function">
    <text evidence="9">Transcription regulator that activates transcription by stimulating RNA polymerase (RNAP) recycling in case of stress conditions such as supercoiled DNA or high salt concentrations. Probably acts by releasing the RNAP, when it is trapped or immobilized on tightly supercoiled DNA. Does not activate transcription on linear DNA. Probably not involved in DNA repair.</text>
</comment>
<sequence>MSHEQFIPGQRWISNTEADLGLGIVIECANRRVEIGFPAVMEQRTYAVDNAPLSRVIYEPGERVNNHLGDALEILERFENRGCYIYRCSDNNGEEVILTEPELDSAVHFARPEQRLLAGQIDRNGLFKLRVRTLEHHHRLMSSPVYGLLGARVQLLPHQFHIAVELSSREHPRALLADEVGLGKTIEAGLVMHQRLISGRAKRVLVVVPDNLVHQWLIEMLRRFNLMFTLLDEERCEALLESFSGNPFESSQLVLCPLSLLTQRDARLRQALLASWDLLVVDEAHHLGWAPNAVSHGYSCIQALAETIPGVLLLTATPEQLGPEGHFARLRLLDPERYHDLDSFIAESDRFHHLSSAIAPLLEEGGAQLLAADSRVQQEIAGWLGNEALGNWLALPLEQREQGLAALIASLIDRHGTGRVLFRNTRESVKGFRSRQLDAIPLPMPQVYEEAAMTAKLEQTLHPELLLGADWVEFDPRVEWLVDWLRENRKEKALVICARAETAIALEEYLNLRQGLRTAAFHEGMSLINRDRAAAYFADMELGAQVLICSEIGSEGRNFQFASHLVLFDLPLSPDLLEQRIGRLDRIGQRFDIQIHVPYYQDSAVGVLLDWYDSGLEAFSRVCATGEAIYHQVADELNECLHDPQNEQALAQLIADTSGARIELEAKLSAGRDRLLELGSCDQDRAEALTDAVVEAEAGDELQSYAEKLFERFGVDTQPHGEDGLVLQMGEHMLCQLPGLEDEGLTLTFSRERALSREDIEYMSWEHPLLAGTMELILRGEYGNNSLVTLKLPPLQPGTLLLETVFQLHTTAPRALQLQRYLPQGVVRILVGPNGQNLAAALGHEPLNKLAETVSRIAAQNMVRLAREQIVTQVKQADLLAQKELPPLIEQALERMHTEQEAEYQRLKELAEVNSGIHPQELEALAARRQQMADALSRAELKLDAVRVILVRE</sequence>
<keyword evidence="3 9" id="KW-0347">Helicase</keyword>
<organism evidence="13 14">
    <name type="scientific">Marinobacterium lacunae</name>
    <dbReference type="NCBI Taxonomy" id="1232683"/>
    <lineage>
        <taxon>Bacteria</taxon>
        <taxon>Pseudomonadati</taxon>
        <taxon>Pseudomonadota</taxon>
        <taxon>Gammaproteobacteria</taxon>
        <taxon>Oceanospirillales</taxon>
        <taxon>Oceanospirillaceae</taxon>
        <taxon>Marinobacterium</taxon>
    </lineage>
</organism>
<dbReference type="InterPro" id="IPR001650">
    <property type="entry name" value="Helicase_C-like"/>
</dbReference>
<dbReference type="RefSeq" id="WP_036191434.1">
    <property type="nucleotide sequence ID" value="NZ_JMQN01000057.1"/>
</dbReference>
<protein>
    <recommendedName>
        <fullName evidence="9">RNA polymerase-associated protein RapA</fullName>
        <ecNumber evidence="9">3.6.4.-</ecNumber>
    </recommendedName>
    <alternativeName>
        <fullName evidence="9">ATP-dependent helicase HepA</fullName>
    </alternativeName>
</protein>
<feature type="coiled-coil region" evidence="10">
    <location>
        <begin position="890"/>
        <end position="942"/>
    </location>
</feature>
<feature type="binding site" evidence="9">
    <location>
        <begin position="178"/>
        <end position="185"/>
    </location>
    <ligand>
        <name>ATP</name>
        <dbReference type="ChEBI" id="CHEBI:30616"/>
    </ligand>
</feature>
<dbReference type="SMART" id="SM00490">
    <property type="entry name" value="HELICc"/>
    <property type="match status" value="1"/>
</dbReference>
<dbReference type="InterPro" id="IPR000330">
    <property type="entry name" value="SNF2_N"/>
</dbReference>
<gene>
    <name evidence="9" type="primary">rapA</name>
    <name evidence="13" type="ORF">ADIMK_3827</name>
</gene>
<dbReference type="GO" id="GO:0004386">
    <property type="term" value="F:helicase activity"/>
    <property type="evidence" value="ECO:0007669"/>
    <property type="project" value="UniProtKB-UniRule"/>
</dbReference>
<dbReference type="Pfam" id="PF00176">
    <property type="entry name" value="SNF2-rel_dom"/>
    <property type="match status" value="1"/>
</dbReference>
<dbReference type="PROSITE" id="PS51192">
    <property type="entry name" value="HELICASE_ATP_BIND_1"/>
    <property type="match status" value="1"/>
</dbReference>
<dbReference type="Gene3D" id="3.40.50.300">
    <property type="entry name" value="P-loop containing nucleotide triphosphate hydrolases"/>
    <property type="match status" value="1"/>
</dbReference>
<dbReference type="GO" id="GO:0006355">
    <property type="term" value="P:regulation of DNA-templated transcription"/>
    <property type="evidence" value="ECO:0007669"/>
    <property type="project" value="UniProtKB-UniRule"/>
</dbReference>
<dbReference type="Gene3D" id="6.10.140.2230">
    <property type="match status" value="1"/>
</dbReference>
<dbReference type="InterPro" id="IPR038718">
    <property type="entry name" value="SNF2-like_sf"/>
</dbReference>
<evidence type="ECO:0000256" key="6">
    <source>
        <dbReference type="ARBA" id="ARBA00023125"/>
    </source>
</evidence>
<dbReference type="eggNOG" id="COG0553">
    <property type="taxonomic scope" value="Bacteria"/>
</dbReference>
<dbReference type="Proteomes" id="UP000028252">
    <property type="component" value="Unassembled WGS sequence"/>
</dbReference>
<keyword evidence="7 9" id="KW-0010">Activator</keyword>
<dbReference type="Pfam" id="PF00271">
    <property type="entry name" value="Helicase_C"/>
    <property type="match status" value="1"/>
</dbReference>
<dbReference type="GO" id="GO:0003677">
    <property type="term" value="F:DNA binding"/>
    <property type="evidence" value="ECO:0007669"/>
    <property type="project" value="UniProtKB-KW"/>
</dbReference>
<reference evidence="13 14" key="1">
    <citation type="submission" date="2014-04" db="EMBL/GenBank/DDBJ databases">
        <title>Marinobacterium kochiensis sp. nov., isolated from sediment sample collected from Kochi backwaters in Kerala, India.</title>
        <authorList>
            <person name="Singh A."/>
            <person name="Pinnaka A.K."/>
        </authorList>
    </citation>
    <scope>NUCLEOTIDE SEQUENCE [LARGE SCALE GENOMIC DNA]</scope>
    <source>
        <strain evidence="13 14">AK27</strain>
    </source>
</reference>
<dbReference type="InterPro" id="IPR014001">
    <property type="entry name" value="Helicase_ATP-bd"/>
</dbReference>
<dbReference type="EMBL" id="JMQN01000057">
    <property type="protein sequence ID" value="KEA62166.1"/>
    <property type="molecule type" value="Genomic_DNA"/>
</dbReference>
<evidence type="ECO:0000256" key="1">
    <source>
        <dbReference type="ARBA" id="ARBA00022741"/>
    </source>
</evidence>
<keyword evidence="2 9" id="KW-0378">Hydrolase</keyword>
<dbReference type="Pfam" id="PF18337">
    <property type="entry name" value="Tudor_RapA"/>
    <property type="match status" value="1"/>
</dbReference>
<dbReference type="CDD" id="cd18793">
    <property type="entry name" value="SF2_C_SNF"/>
    <property type="match status" value="1"/>
</dbReference>
<dbReference type="InterPro" id="IPR023949">
    <property type="entry name" value="Helicase_RapA"/>
</dbReference>
<proteinExistence type="inferred from homology"/>
<dbReference type="AlphaFoldDB" id="A0A081FUG1"/>
<feature type="domain" description="Helicase ATP-binding" evidence="11">
    <location>
        <begin position="165"/>
        <end position="336"/>
    </location>
</feature>
<accession>A0A081FUG1</accession>
<comment type="caution">
    <text evidence="13">The sequence shown here is derived from an EMBL/GenBank/DDBJ whole genome shotgun (WGS) entry which is preliminary data.</text>
</comment>
<dbReference type="PATRIC" id="fig|1232683.4.peg.3768"/>
<name>A0A081FUG1_9GAMM</name>
<dbReference type="Gene3D" id="6.10.140.1500">
    <property type="match status" value="1"/>
</dbReference>
<dbReference type="InterPro" id="IPR040766">
    <property type="entry name" value="Tudor_2_RapA"/>
</dbReference>
<evidence type="ECO:0000256" key="8">
    <source>
        <dbReference type="ARBA" id="ARBA00023163"/>
    </source>
</evidence>
<dbReference type="InterPro" id="IPR049730">
    <property type="entry name" value="SNF2/RAD54-like_C"/>
</dbReference>
<dbReference type="InterPro" id="IPR040765">
    <property type="entry name" value="Tudor_1_RapA"/>
</dbReference>
<keyword evidence="1 9" id="KW-0547">Nucleotide-binding</keyword>
<keyword evidence="14" id="KW-1185">Reference proteome</keyword>
<dbReference type="CDD" id="cd18011">
    <property type="entry name" value="DEXDc_RapA"/>
    <property type="match status" value="1"/>
</dbReference>
<evidence type="ECO:0000256" key="7">
    <source>
        <dbReference type="ARBA" id="ARBA00023159"/>
    </source>
</evidence>
<dbReference type="PANTHER" id="PTHR45766">
    <property type="entry name" value="DNA ANNEALING HELICASE AND ENDONUCLEASE ZRANB3 FAMILY MEMBER"/>
    <property type="match status" value="1"/>
</dbReference>
<dbReference type="Gene3D" id="3.30.360.80">
    <property type="match status" value="1"/>
</dbReference>
<dbReference type="STRING" id="1232683.ADIMK_3827"/>
<evidence type="ECO:0000256" key="2">
    <source>
        <dbReference type="ARBA" id="ARBA00022801"/>
    </source>
</evidence>
<dbReference type="Gene3D" id="2.30.30.930">
    <property type="match status" value="1"/>
</dbReference>
<dbReference type="PANTHER" id="PTHR45766:SF6">
    <property type="entry name" value="SWI_SNF-RELATED MATRIX-ASSOCIATED ACTIN-DEPENDENT REGULATOR OF CHROMATIN SUBFAMILY A-LIKE PROTEIN 1"/>
    <property type="match status" value="1"/>
</dbReference>
<feature type="domain" description="Helicase C-terminal" evidence="12">
    <location>
        <begin position="477"/>
        <end position="645"/>
    </location>
</feature>
<evidence type="ECO:0000313" key="13">
    <source>
        <dbReference type="EMBL" id="KEA62166.1"/>
    </source>
</evidence>
<feature type="short sequence motif" description="DEAH box" evidence="9">
    <location>
        <begin position="282"/>
        <end position="285"/>
    </location>
</feature>
<dbReference type="GO" id="GO:0005524">
    <property type="term" value="F:ATP binding"/>
    <property type="evidence" value="ECO:0007669"/>
    <property type="project" value="UniProtKB-UniRule"/>
</dbReference>
<dbReference type="Pfam" id="PF12137">
    <property type="entry name" value="RapA_C"/>
    <property type="match status" value="1"/>
</dbReference>
<evidence type="ECO:0000256" key="10">
    <source>
        <dbReference type="SAM" id="Coils"/>
    </source>
</evidence>
<dbReference type="InterPro" id="IPR027417">
    <property type="entry name" value="P-loop_NTPase"/>
</dbReference>
<evidence type="ECO:0000256" key="5">
    <source>
        <dbReference type="ARBA" id="ARBA00023015"/>
    </source>
</evidence>
<dbReference type="GO" id="GO:0016817">
    <property type="term" value="F:hydrolase activity, acting on acid anhydrides"/>
    <property type="evidence" value="ECO:0007669"/>
    <property type="project" value="InterPro"/>
</dbReference>
<evidence type="ECO:0000256" key="3">
    <source>
        <dbReference type="ARBA" id="ARBA00022806"/>
    </source>
</evidence>
<dbReference type="NCBIfam" id="NF003426">
    <property type="entry name" value="PRK04914.1"/>
    <property type="match status" value="1"/>
</dbReference>
<keyword evidence="10" id="KW-0175">Coiled coil</keyword>
<dbReference type="InterPro" id="IPR022737">
    <property type="entry name" value="RapA_C"/>
</dbReference>
<keyword evidence="6 9" id="KW-0238">DNA-binding</keyword>